<proteinExistence type="predicted"/>
<comment type="caution">
    <text evidence="1">The sequence shown here is derived from an EMBL/GenBank/DDBJ whole genome shotgun (WGS) entry which is preliminary data.</text>
</comment>
<keyword evidence="2" id="KW-1185">Reference proteome</keyword>
<gene>
    <name evidence="1" type="ORF">LTR16_012420</name>
</gene>
<evidence type="ECO:0000313" key="2">
    <source>
        <dbReference type="Proteomes" id="UP001357485"/>
    </source>
</evidence>
<protein>
    <submittedName>
        <fullName evidence="1">Uncharacterized protein</fullName>
    </submittedName>
</protein>
<dbReference type="Proteomes" id="UP001357485">
    <property type="component" value="Unassembled WGS sequence"/>
</dbReference>
<organism evidence="1 2">
    <name type="scientific">Cryomyces antarcticus</name>
    <dbReference type="NCBI Taxonomy" id="329879"/>
    <lineage>
        <taxon>Eukaryota</taxon>
        <taxon>Fungi</taxon>
        <taxon>Dikarya</taxon>
        <taxon>Ascomycota</taxon>
        <taxon>Pezizomycotina</taxon>
        <taxon>Dothideomycetes</taxon>
        <taxon>Dothideomycetes incertae sedis</taxon>
        <taxon>Cryomyces</taxon>
    </lineage>
</organism>
<feature type="non-terminal residue" evidence="1">
    <location>
        <position position="112"/>
    </location>
</feature>
<accession>A0ABR0ITM4</accession>
<name>A0ABR0ITM4_9PEZI</name>
<reference evidence="1 2" key="1">
    <citation type="submission" date="2023-08" db="EMBL/GenBank/DDBJ databases">
        <title>Black Yeasts Isolated from many extreme environments.</title>
        <authorList>
            <person name="Coleine C."/>
            <person name="Stajich J.E."/>
            <person name="Selbmann L."/>
        </authorList>
    </citation>
    <scope>NUCLEOTIDE SEQUENCE [LARGE SCALE GENOMIC DNA]</scope>
    <source>
        <strain evidence="1 2">CCFEE 536</strain>
    </source>
</reference>
<sequence>GVVAIRLFQDMAPSQGLEKVSSLKKLGSHHQSMETTTRTMQAPTVVVRTSHPTPTTTTPCLTHLEATSRVCRAMVSLMMRRRRRKRSVEMSGGPISGRVPLPRRLGWVTAGY</sequence>
<evidence type="ECO:0000313" key="1">
    <source>
        <dbReference type="EMBL" id="KAK5022581.1"/>
    </source>
</evidence>
<feature type="non-terminal residue" evidence="1">
    <location>
        <position position="1"/>
    </location>
</feature>
<dbReference type="EMBL" id="JAVRRA010029059">
    <property type="protein sequence ID" value="KAK5022581.1"/>
    <property type="molecule type" value="Genomic_DNA"/>
</dbReference>